<sequence length="399" mass="43654">MTATGPEHIGSNIALRRKAKGLTQHAFAARIGISPSMLTKVERGEREASHSTVAAAARALRCTIEDLTGQPYVDNKRDKAVHADIDVLRGVLHRVDLPSDITPRDIDVMAADVSSIEKLRRDAEYRKLAARLPALIEELSAAVLLAPDAQAPRLHSLLVSVYRATHVLVHRLGFPDLAHAVEHLLAKTAAKTGDPLAGALSEWVRAQHFQDVGEYGHGLTLMAGALRDLGPELRSPNAATLTVAGSLHLRAVTLAARNKDQDATREHLSAARDLARSLSTDEVHYGLVFGNSNIATHETGAFVEFQDSAAALEAAQRWRPSRAMPKRRQGHHFIDLARAYHMHGDRKNALKSLQEARRIAPQQTRLHPMVRQTAALLVHDHRRSNPDLTNFAGWLGLTA</sequence>
<dbReference type="CDD" id="cd00093">
    <property type="entry name" value="HTH_XRE"/>
    <property type="match status" value="1"/>
</dbReference>
<feature type="domain" description="HTH cro/C1-type" evidence="3">
    <location>
        <begin position="13"/>
        <end position="67"/>
    </location>
</feature>
<dbReference type="PROSITE" id="PS50005">
    <property type="entry name" value="TPR"/>
    <property type="match status" value="1"/>
</dbReference>
<accession>A0A2N3XXL6</accession>
<dbReference type="InterPro" id="IPR010982">
    <property type="entry name" value="Lambda_DNA-bd_dom_sf"/>
</dbReference>
<feature type="repeat" description="TPR" evidence="2">
    <location>
        <begin position="330"/>
        <end position="363"/>
    </location>
</feature>
<dbReference type="SMART" id="SM00530">
    <property type="entry name" value="HTH_XRE"/>
    <property type="match status" value="1"/>
</dbReference>
<keyword evidence="2" id="KW-0802">TPR repeat</keyword>
<dbReference type="EMBL" id="PJNB01000001">
    <property type="protein sequence ID" value="PKW15407.1"/>
    <property type="molecule type" value="Genomic_DNA"/>
</dbReference>
<reference evidence="4" key="1">
    <citation type="submission" date="2017-12" db="EMBL/GenBank/DDBJ databases">
        <title>Sequencing the genomes of 1000 Actinobacteria strains.</title>
        <authorList>
            <person name="Klenk H.-P."/>
        </authorList>
    </citation>
    <scope>NUCLEOTIDE SEQUENCE [LARGE SCALE GENOMIC DNA]</scope>
    <source>
        <strain evidence="4">DSM 44228</strain>
    </source>
</reference>
<protein>
    <submittedName>
        <fullName evidence="4">Transcriptional regulator with XRE-family HTH domain</fullName>
    </submittedName>
</protein>
<evidence type="ECO:0000256" key="2">
    <source>
        <dbReference type="PROSITE-ProRule" id="PRU00339"/>
    </source>
</evidence>
<keyword evidence="5" id="KW-1185">Reference proteome</keyword>
<dbReference type="Pfam" id="PF01381">
    <property type="entry name" value="HTH_3"/>
    <property type="match status" value="1"/>
</dbReference>
<dbReference type="GO" id="GO:0005829">
    <property type="term" value="C:cytosol"/>
    <property type="evidence" value="ECO:0007669"/>
    <property type="project" value="TreeGrafter"/>
</dbReference>
<dbReference type="AlphaFoldDB" id="A0A2N3XXL6"/>
<dbReference type="Proteomes" id="UP000233786">
    <property type="component" value="Unassembled WGS sequence"/>
</dbReference>
<name>A0A2N3XXL6_SACSN</name>
<evidence type="ECO:0000256" key="1">
    <source>
        <dbReference type="ARBA" id="ARBA00023125"/>
    </source>
</evidence>
<comment type="caution">
    <text evidence="4">The sequence shown here is derived from an EMBL/GenBank/DDBJ whole genome shotgun (WGS) entry which is preliminary data.</text>
</comment>
<dbReference type="STRING" id="994479.GCA_000194155_02332"/>
<dbReference type="OrthoDB" id="3504495at2"/>
<dbReference type="SUPFAM" id="SSF47413">
    <property type="entry name" value="lambda repressor-like DNA-binding domains"/>
    <property type="match status" value="1"/>
</dbReference>
<dbReference type="InterPro" id="IPR001387">
    <property type="entry name" value="Cro/C1-type_HTH"/>
</dbReference>
<dbReference type="PANTHER" id="PTHR46797">
    <property type="entry name" value="HTH-TYPE TRANSCRIPTIONAL REGULATOR"/>
    <property type="match status" value="1"/>
</dbReference>
<dbReference type="GO" id="GO:0003700">
    <property type="term" value="F:DNA-binding transcription factor activity"/>
    <property type="evidence" value="ECO:0007669"/>
    <property type="project" value="TreeGrafter"/>
</dbReference>
<dbReference type="PANTHER" id="PTHR46797:SF1">
    <property type="entry name" value="METHYLPHOSPHONATE SYNTHASE"/>
    <property type="match status" value="1"/>
</dbReference>
<evidence type="ECO:0000313" key="4">
    <source>
        <dbReference type="EMBL" id="PKW15407.1"/>
    </source>
</evidence>
<organism evidence="4 5">
    <name type="scientific">Saccharopolyspora spinosa</name>
    <dbReference type="NCBI Taxonomy" id="60894"/>
    <lineage>
        <taxon>Bacteria</taxon>
        <taxon>Bacillati</taxon>
        <taxon>Actinomycetota</taxon>
        <taxon>Actinomycetes</taxon>
        <taxon>Pseudonocardiales</taxon>
        <taxon>Pseudonocardiaceae</taxon>
        <taxon>Saccharopolyspora</taxon>
    </lineage>
</organism>
<proteinExistence type="predicted"/>
<gene>
    <name evidence="4" type="ORF">A8926_3109</name>
</gene>
<dbReference type="GO" id="GO:0003677">
    <property type="term" value="F:DNA binding"/>
    <property type="evidence" value="ECO:0007669"/>
    <property type="project" value="UniProtKB-KW"/>
</dbReference>
<dbReference type="InterPro" id="IPR019734">
    <property type="entry name" value="TPR_rpt"/>
</dbReference>
<evidence type="ECO:0000259" key="3">
    <source>
        <dbReference type="PROSITE" id="PS50943"/>
    </source>
</evidence>
<keyword evidence="1" id="KW-0238">DNA-binding</keyword>
<dbReference type="PROSITE" id="PS50943">
    <property type="entry name" value="HTH_CROC1"/>
    <property type="match status" value="1"/>
</dbReference>
<dbReference type="RefSeq" id="WP_010694777.1">
    <property type="nucleotide sequence ID" value="NZ_CP061007.1"/>
</dbReference>
<dbReference type="InterPro" id="IPR050807">
    <property type="entry name" value="TransReg_Diox_bact_type"/>
</dbReference>
<dbReference type="Gene3D" id="1.10.260.40">
    <property type="entry name" value="lambda repressor-like DNA-binding domains"/>
    <property type="match status" value="1"/>
</dbReference>
<evidence type="ECO:0000313" key="5">
    <source>
        <dbReference type="Proteomes" id="UP000233786"/>
    </source>
</evidence>